<dbReference type="STRING" id="5098.A0A507QUH5"/>
<comment type="subcellular location">
    <subcellularLocation>
        <location evidence="1">Nucleus</location>
    </subcellularLocation>
</comment>
<dbReference type="GO" id="GO:0003690">
    <property type="term" value="F:double-stranded DNA binding"/>
    <property type="evidence" value="ECO:0007669"/>
    <property type="project" value="TreeGrafter"/>
</dbReference>
<evidence type="ECO:0000313" key="14">
    <source>
        <dbReference type="Proteomes" id="UP000319663"/>
    </source>
</evidence>
<feature type="region of interest" description="Disordered" evidence="12">
    <location>
        <begin position="375"/>
        <end position="405"/>
    </location>
</feature>
<dbReference type="GO" id="GO:0006281">
    <property type="term" value="P:DNA repair"/>
    <property type="evidence" value="ECO:0007669"/>
    <property type="project" value="UniProtKB-KW"/>
</dbReference>
<gene>
    <name evidence="13" type="ORF">MPDQ_008177</name>
</gene>
<dbReference type="OrthoDB" id="47785at2759"/>
<dbReference type="Proteomes" id="UP000319663">
    <property type="component" value="Unassembled WGS sequence"/>
</dbReference>
<reference evidence="13 14" key="1">
    <citation type="submission" date="2019-06" db="EMBL/GenBank/DDBJ databases">
        <title>Wine fermentation using esterase from Monascus purpureus.</title>
        <authorList>
            <person name="Geng C."/>
            <person name="Zhang Y."/>
        </authorList>
    </citation>
    <scope>NUCLEOTIDE SEQUENCE [LARGE SCALE GENOMIC DNA]</scope>
    <source>
        <strain evidence="13">HQ1</strain>
    </source>
</reference>
<evidence type="ECO:0000256" key="8">
    <source>
        <dbReference type="ARBA" id="ARBA00023242"/>
    </source>
</evidence>
<keyword evidence="7" id="KW-0234">DNA repair</keyword>
<evidence type="ECO:0008006" key="15">
    <source>
        <dbReference type="Google" id="ProtNLM"/>
    </source>
</evidence>
<dbReference type="SUPFAM" id="SSF56024">
    <property type="entry name" value="Phospholipase D/nuclease"/>
    <property type="match status" value="2"/>
</dbReference>
<organism evidence="13 14">
    <name type="scientific">Monascus purpureus</name>
    <name type="common">Red mold</name>
    <name type="synonym">Monascus anka</name>
    <dbReference type="NCBI Taxonomy" id="5098"/>
    <lineage>
        <taxon>Eukaryota</taxon>
        <taxon>Fungi</taxon>
        <taxon>Dikarya</taxon>
        <taxon>Ascomycota</taxon>
        <taxon>Pezizomycotina</taxon>
        <taxon>Eurotiomycetes</taxon>
        <taxon>Eurotiomycetidae</taxon>
        <taxon>Eurotiales</taxon>
        <taxon>Aspergillaceae</taxon>
        <taxon>Monascus</taxon>
    </lineage>
</organism>
<evidence type="ECO:0000256" key="1">
    <source>
        <dbReference type="ARBA" id="ARBA00004123"/>
    </source>
</evidence>
<proteinExistence type="inferred from homology"/>
<dbReference type="CDD" id="cd09123">
    <property type="entry name" value="PLDc_Tdp1_2"/>
    <property type="match status" value="1"/>
</dbReference>
<keyword evidence="4" id="KW-0227">DNA damage</keyword>
<evidence type="ECO:0000256" key="3">
    <source>
        <dbReference type="ARBA" id="ARBA00022722"/>
    </source>
</evidence>
<evidence type="ECO:0000256" key="4">
    <source>
        <dbReference type="ARBA" id="ARBA00022763"/>
    </source>
</evidence>
<evidence type="ECO:0000256" key="7">
    <source>
        <dbReference type="ARBA" id="ARBA00023204"/>
    </source>
</evidence>
<feature type="region of interest" description="Disordered" evidence="12">
    <location>
        <begin position="1"/>
        <end position="86"/>
    </location>
</feature>
<comment type="caution">
    <text evidence="13">The sequence shown here is derived from an EMBL/GenBank/DDBJ whole genome shotgun (WGS) entry which is preliminary data.</text>
</comment>
<keyword evidence="6" id="KW-0269">Exonuclease</keyword>
<keyword evidence="3" id="KW-0540">Nuclease</keyword>
<feature type="site" description="Interaction with DNA" evidence="11">
    <location>
        <position position="504"/>
    </location>
</feature>
<name>A0A507QUH5_MONPU</name>
<feature type="active site" description="Nucleophile" evidence="9">
    <location>
        <position position="198"/>
    </location>
</feature>
<evidence type="ECO:0000256" key="10">
    <source>
        <dbReference type="PIRSR" id="PIRSR610347-2"/>
    </source>
</evidence>
<keyword evidence="5" id="KW-0378">Hydrolase</keyword>
<evidence type="ECO:0000256" key="9">
    <source>
        <dbReference type="PIRSR" id="PIRSR610347-1"/>
    </source>
</evidence>
<feature type="binding site" evidence="10">
    <location>
        <position position="200"/>
    </location>
    <ligand>
        <name>substrate</name>
    </ligand>
</feature>
<dbReference type="AlphaFoldDB" id="A0A507QUH5"/>
<dbReference type="Gene3D" id="3.30.870.10">
    <property type="entry name" value="Endonuclease Chain A"/>
    <property type="match status" value="2"/>
</dbReference>
<evidence type="ECO:0000256" key="12">
    <source>
        <dbReference type="SAM" id="MobiDB-lite"/>
    </source>
</evidence>
<dbReference type="FunFam" id="3.30.870.10:FF:000047">
    <property type="entry name" value="Probable tyrosyl-DNA phosphodiesterase"/>
    <property type="match status" value="1"/>
</dbReference>
<dbReference type="GO" id="GO:0003697">
    <property type="term" value="F:single-stranded DNA binding"/>
    <property type="evidence" value="ECO:0007669"/>
    <property type="project" value="TreeGrafter"/>
</dbReference>
<keyword evidence="14" id="KW-1185">Reference proteome</keyword>
<accession>A0A507QUH5</accession>
<dbReference type="EMBL" id="VIFY01000098">
    <property type="protein sequence ID" value="TQB70698.1"/>
    <property type="molecule type" value="Genomic_DNA"/>
</dbReference>
<feature type="binding site" evidence="10">
    <location>
        <position position="479"/>
    </location>
    <ligand>
        <name>substrate</name>
    </ligand>
</feature>
<evidence type="ECO:0000313" key="13">
    <source>
        <dbReference type="EMBL" id="TQB70698.1"/>
    </source>
</evidence>
<protein>
    <recommendedName>
        <fullName evidence="15">Tyrosyl-DNA phosphodiesterase 1</fullName>
    </recommendedName>
</protein>
<dbReference type="Pfam" id="PF06087">
    <property type="entry name" value="Tyr-DNA_phospho"/>
    <property type="match status" value="1"/>
</dbReference>
<dbReference type="PANTHER" id="PTHR12415">
    <property type="entry name" value="TYROSYL-DNA PHOSPHODIESTERASE 1"/>
    <property type="match status" value="1"/>
</dbReference>
<dbReference type="GO" id="GO:0017005">
    <property type="term" value="F:3'-tyrosyl-DNA phosphodiesterase activity"/>
    <property type="evidence" value="ECO:0007669"/>
    <property type="project" value="TreeGrafter"/>
</dbReference>
<feature type="compositionally biased region" description="Polar residues" evidence="12">
    <location>
        <begin position="69"/>
        <end position="86"/>
    </location>
</feature>
<dbReference type="GO" id="GO:0004527">
    <property type="term" value="F:exonuclease activity"/>
    <property type="evidence" value="ECO:0007669"/>
    <property type="project" value="UniProtKB-KW"/>
</dbReference>
<evidence type="ECO:0000256" key="2">
    <source>
        <dbReference type="ARBA" id="ARBA00010205"/>
    </source>
</evidence>
<dbReference type="GO" id="GO:0005634">
    <property type="term" value="C:nucleus"/>
    <property type="evidence" value="ECO:0007669"/>
    <property type="project" value="UniProtKB-SubCell"/>
</dbReference>
<evidence type="ECO:0000256" key="11">
    <source>
        <dbReference type="PIRSR" id="PIRSR610347-3"/>
    </source>
</evidence>
<dbReference type="FunFam" id="3.30.870.10:FF:000038">
    <property type="entry name" value="Probable tyrosyl-DNA phosphodiesterase"/>
    <property type="match status" value="1"/>
</dbReference>
<feature type="compositionally biased region" description="Low complexity" evidence="12">
    <location>
        <begin position="384"/>
        <end position="395"/>
    </location>
</feature>
<feature type="active site" description="Proton donor/acceptor" evidence="9">
    <location>
        <position position="477"/>
    </location>
</feature>
<evidence type="ECO:0000256" key="5">
    <source>
        <dbReference type="ARBA" id="ARBA00022801"/>
    </source>
</evidence>
<keyword evidence="8" id="KW-0539">Nucleus</keyword>
<comment type="similarity">
    <text evidence="2">Belongs to the tyrosyl-DNA phosphodiesterase family.</text>
</comment>
<sequence>MSHPAKRLKTSSGEAREEEAQSRSCSSQFVPPALRTPNRDRSTLASLSRSITPPPLLHCRSSQEKQKTAKTSAYDGNSSNPISTHNTITNLTIRSPIQLTHVRDLPANSDYNVDAIKLRDILGDPMIRECWQFNYMFDVDFLMSQFDEDVRNLVNVKIVHGSWKRESPNRMMIDEGCSRYSNVEPIVAYMPEPFGTHHSKMMILLRHDDLAQVVIHTANMISGDWANMCQAVWRSPLLPLQKGKDIASARSRIGSGARFKRDLLSYLAAYGPQKTGSLVQQLGRFDFSAVRAALVASVPSKQKVRDISIRSSENRTLWGWPALRDVLSHIPIWQGTNAAQPQTPHIVAQISSVATLGQTDKWLREVFFDSLSPKANMHAHSHSSSRTGHSSNSHSYHTTQNASRRTPKYSIIFPTPDEIRRSLNGYASGGSIHMKLQTPAQQRQLQYLRPYLCQWAGDNDSSNSEKQNAGRRRAAPHIKTYIRFSDTERMDSISWAMVSSANLSTQAWGAAINANGEVRICSWEIGVVVWPDLFIDGHNQTHGEEFDGNLKKRRVVAKMVPCFRRDLPSDDVLLDAGCSLSDDAEGLEDAPQSVVVGLRMPYDLPLTPYRSSDVPWCATAIHTEPDWLGRTWVE</sequence>
<evidence type="ECO:0000256" key="6">
    <source>
        <dbReference type="ARBA" id="ARBA00022839"/>
    </source>
</evidence>
<dbReference type="InterPro" id="IPR010347">
    <property type="entry name" value="Tdp1"/>
</dbReference>
<dbReference type="PANTHER" id="PTHR12415:SF0">
    <property type="entry name" value="TYROSYL-DNA PHOSPHODIESTERASE 1"/>
    <property type="match status" value="1"/>
</dbReference>
<dbReference type="CDD" id="cd09194">
    <property type="entry name" value="PLDc_yTdp1_1"/>
    <property type="match status" value="1"/>
</dbReference>